<organism evidence="2 3">
    <name type="scientific">Helicobacter bilis ATCC 43879</name>
    <dbReference type="NCBI Taxonomy" id="613026"/>
    <lineage>
        <taxon>Bacteria</taxon>
        <taxon>Pseudomonadati</taxon>
        <taxon>Campylobacterota</taxon>
        <taxon>Epsilonproteobacteria</taxon>
        <taxon>Campylobacterales</taxon>
        <taxon>Helicobacteraceae</taxon>
        <taxon>Helicobacter</taxon>
    </lineage>
</organism>
<name>C3XGT0_9HELI</name>
<dbReference type="AlphaFoldDB" id="C3XGT0"/>
<dbReference type="Pfam" id="PF04233">
    <property type="entry name" value="Phage_Mu_F"/>
    <property type="match status" value="1"/>
</dbReference>
<dbReference type="EMBL" id="ACDN02000055">
    <property type="protein sequence ID" value="EEO24219.1"/>
    <property type="molecule type" value="Genomic_DNA"/>
</dbReference>
<reference evidence="2 3" key="1">
    <citation type="journal article" date="2014" name="Genome Announc.">
        <title>Draft genome sequences of six enterohepatic helicobacter species isolated from humans and one from rhesus macaques.</title>
        <authorList>
            <person name="Shen Z."/>
            <person name="Sheh A."/>
            <person name="Young S.K."/>
            <person name="Abouelliel A."/>
            <person name="Ward D.V."/>
            <person name="Earl A.M."/>
            <person name="Fox J.G."/>
        </authorList>
    </citation>
    <scope>NUCLEOTIDE SEQUENCE [LARGE SCALE GENOMIC DNA]</scope>
    <source>
        <strain evidence="2 3">ATCC 43879</strain>
    </source>
</reference>
<dbReference type="NCBIfam" id="TIGR01641">
    <property type="entry name" value="phageSPP1_gp7"/>
    <property type="match status" value="1"/>
</dbReference>
<dbReference type="HOGENOM" id="CLU_044450_4_0_7"/>
<keyword evidence="3" id="KW-1185">Reference proteome</keyword>
<gene>
    <name evidence="2" type="ORF">HRAG_01276</name>
</gene>
<accession>C3XGT0</accession>
<evidence type="ECO:0000259" key="1">
    <source>
        <dbReference type="Pfam" id="PF04233"/>
    </source>
</evidence>
<dbReference type="eggNOG" id="COG2369">
    <property type="taxonomic scope" value="Bacteria"/>
</dbReference>
<sequence>MTFDFKSPPTDNIAYFMAKTKELHFDYDEIMHEAHHKTFTIAKITQIDLLYDIKESLQKALAKGQSFNAWKKDITPTLQKAGWLGKTQVINPTTKETKEIYVGSKRLKTIYYTNIRTSYNQARAREQYNLPHSTYLRYVAIDDNRVRQSHKSLHGLILHRDHAFWKTCYPPNAWNCRCRVQSYSKAQIEKRGWKIASNPPPFTPHKDWNYDTRNLDSSTNTLQKALDYKMKYYKNKDIKSYEALKHIEKETKKEVWKQGFNEIWEAYINNDLSSTKRNIAQVGELNTKAIKALREYFNIEAQKIGIVIDKGRLTHTGDRKESYNQHVSKEERERIIDILDSKDIRLFIDTEEKHKNIFFVIDDINDKNKIIKIPIMINHKIKKFGMINFLVTMSRMDKIHLQQKKFKEIK</sequence>
<proteinExistence type="predicted"/>
<dbReference type="InterPro" id="IPR006528">
    <property type="entry name" value="Phage_head_morphogenesis_dom"/>
</dbReference>
<feature type="domain" description="Phage head morphogenesis" evidence="1">
    <location>
        <begin position="52"/>
        <end position="180"/>
    </location>
</feature>
<dbReference type="Proteomes" id="UP000005085">
    <property type="component" value="Unassembled WGS sequence"/>
</dbReference>
<comment type="caution">
    <text evidence="2">The sequence shown here is derived from an EMBL/GenBank/DDBJ whole genome shotgun (WGS) entry which is preliminary data.</text>
</comment>
<evidence type="ECO:0000313" key="3">
    <source>
        <dbReference type="Proteomes" id="UP000005085"/>
    </source>
</evidence>
<evidence type="ECO:0000313" key="2">
    <source>
        <dbReference type="EMBL" id="EEO24219.1"/>
    </source>
</evidence>
<dbReference type="RefSeq" id="WP_005218758.1">
    <property type="nucleotide sequence ID" value="NZ_KI392040.1"/>
</dbReference>
<protein>
    <submittedName>
        <fullName evidence="2">SPP1 gp7 family phage putative head morphogenesis protein</fullName>
    </submittedName>
</protein>